<evidence type="ECO:0000313" key="2">
    <source>
        <dbReference type="EMBL" id="WPL16770.1"/>
    </source>
</evidence>
<sequence length="130" mass="14078">MRILLDMNLSPRWVGVLGDAGIDAVHWSALGALNAADSEICDFARHHDFVILTQDLDFSAILSVTSRGKPSVVQIRADDLSPDQIGPKVIMALHRMSVELANGAILTVDPLRTRLRLLPLPERSGFAGGI</sequence>
<proteinExistence type="predicted"/>
<feature type="domain" description="DUF5615" evidence="1">
    <location>
        <begin position="1"/>
        <end position="109"/>
    </location>
</feature>
<name>A0ABZ0S8C1_9GAMM</name>
<evidence type="ECO:0000313" key="3">
    <source>
        <dbReference type="Proteomes" id="UP001432180"/>
    </source>
</evidence>
<keyword evidence="3" id="KW-1185">Reference proteome</keyword>
<organism evidence="2 3">
    <name type="scientific">Thiorhodovibrio winogradskyi</name>
    <dbReference type="NCBI Taxonomy" id="77007"/>
    <lineage>
        <taxon>Bacteria</taxon>
        <taxon>Pseudomonadati</taxon>
        <taxon>Pseudomonadota</taxon>
        <taxon>Gammaproteobacteria</taxon>
        <taxon>Chromatiales</taxon>
        <taxon>Chromatiaceae</taxon>
        <taxon>Thiorhodovibrio</taxon>
    </lineage>
</organism>
<evidence type="ECO:0000259" key="1">
    <source>
        <dbReference type="Pfam" id="PF18480"/>
    </source>
</evidence>
<dbReference type="EMBL" id="CP121472">
    <property type="protein sequence ID" value="WPL16770.1"/>
    <property type="molecule type" value="Genomic_DNA"/>
</dbReference>
<dbReference type="Proteomes" id="UP001432180">
    <property type="component" value="Chromosome"/>
</dbReference>
<reference evidence="2 3" key="1">
    <citation type="journal article" date="2023" name="Microorganisms">
        <title>Thiorhodovibrio frisius and Trv. litoralis spp. nov., Two Novel Members from a Clade of Fastidious Purple Sulfur Bacteria That Exhibit Unique Red-Shifted Light-Harvesting Capabilities.</title>
        <authorList>
            <person name="Methner A."/>
            <person name="Kuzyk S.B."/>
            <person name="Petersen J."/>
            <person name="Bauer S."/>
            <person name="Brinkmann H."/>
            <person name="Sichau K."/>
            <person name="Wanner G."/>
            <person name="Wolf J."/>
            <person name="Neumann-Schaal M."/>
            <person name="Henke P."/>
            <person name="Tank M."/>
            <person name="Sproer C."/>
            <person name="Bunk B."/>
            <person name="Overmann J."/>
        </authorList>
    </citation>
    <scope>NUCLEOTIDE SEQUENCE [LARGE SCALE GENOMIC DNA]</scope>
    <source>
        <strain evidence="2 3">DSM 6702</strain>
    </source>
</reference>
<gene>
    <name evidence="2" type="ORF">Thiowin_01744</name>
</gene>
<dbReference type="InterPro" id="IPR041049">
    <property type="entry name" value="DUF5615"/>
</dbReference>
<accession>A0ABZ0S8C1</accession>
<protein>
    <recommendedName>
        <fullName evidence="1">DUF5615 domain-containing protein</fullName>
    </recommendedName>
</protein>
<dbReference type="Pfam" id="PF18480">
    <property type="entry name" value="DUF5615"/>
    <property type="match status" value="1"/>
</dbReference>